<dbReference type="InterPro" id="IPR052901">
    <property type="entry name" value="Bact_TGase-like"/>
</dbReference>
<dbReference type="InterPro" id="IPR021878">
    <property type="entry name" value="TgpA_N"/>
</dbReference>
<keyword evidence="1" id="KW-0812">Transmembrane</keyword>
<feature type="transmembrane region" description="Helical" evidence="1">
    <location>
        <begin position="66"/>
        <end position="84"/>
    </location>
</feature>
<dbReference type="Proteomes" id="UP000680158">
    <property type="component" value="Unassembled WGS sequence"/>
</dbReference>
<organism evidence="3 4">
    <name type="scientific">Undibacterium baiyunense</name>
    <dbReference type="NCBI Taxonomy" id="2828731"/>
    <lineage>
        <taxon>Bacteria</taxon>
        <taxon>Pseudomonadati</taxon>
        <taxon>Pseudomonadota</taxon>
        <taxon>Betaproteobacteria</taxon>
        <taxon>Burkholderiales</taxon>
        <taxon>Oxalobacteraceae</taxon>
        <taxon>Undibacterium</taxon>
    </lineage>
</organism>
<dbReference type="Pfam" id="PF01841">
    <property type="entry name" value="Transglut_core"/>
    <property type="match status" value="1"/>
</dbReference>
<dbReference type="PANTHER" id="PTHR42736:SF1">
    <property type="entry name" value="PROTEIN-GLUTAMINE GAMMA-GLUTAMYLTRANSFERASE"/>
    <property type="match status" value="1"/>
</dbReference>
<dbReference type="Pfam" id="PF11992">
    <property type="entry name" value="TgpA_N"/>
    <property type="match status" value="1"/>
</dbReference>
<dbReference type="InterPro" id="IPR002931">
    <property type="entry name" value="Transglutaminase-like"/>
</dbReference>
<sequence length="673" mass="77050">MLKHSLFNTVATLSRDKRDTLLLVFACLLVILNHVDSLYIWVSCSAIALMLWRAWLTLRGNQLPERWVLLPIAAALMAGIFWQFRSFFGRETGVAMLALLLACKMLEMHAKRDLFVILFLSFFLLLTRFFESQSLAAAFQVAISTIVLLLAQLSFQFEKKTIKLWARTKIVLSMLAIAMPLTVLAFFLFPRIQGPLWGLPSDADVARSGLSDSMTPGNISKLAMSEELVFRVKFLEQAPEKSALYWRALVLTQFDGRRWSQNRFSKNITPRQLETRGPAISQEITLEPSNTNFLFGVDSIANPPLVEGTLASLNSDGELQHRDKVTQRIRYQVTSFPDYQLNVSPNPIELQLNLRLPNNFNPQTHSFAQEIRRQNPEPLAQVNAVLNFFRNERFFYTLEPPQLGRHSADDFLFNTRAGFCEHYSSAFVILMRAMGIPARVVTGYQGGTLNTQGGFYEIRQSDAHAWAEVWLSERGWIRVDPTAAVAPNRILRNLEATQEKSGLAGIVSDIIKENAWSRELRMQWNALNYSWNQWVLNYNQTQQTKLLDRLGLNQLDWSTSLMWIFGIGLIIVGSLAIPLLPKRIHRAQIDRLYLRLCEKLAKQGFVKTIYEGPSSYLERLQATMAAEKYQLVDEFIRHYIAIKYGKTSASVEQKNMDEVNAQLQDMRRLLKRI</sequence>
<comment type="caution">
    <text evidence="3">The sequence shown here is derived from an EMBL/GenBank/DDBJ whole genome shotgun (WGS) entry which is preliminary data.</text>
</comment>
<dbReference type="PANTHER" id="PTHR42736">
    <property type="entry name" value="PROTEIN-GLUTAMINE GAMMA-GLUTAMYLTRANSFERASE"/>
    <property type="match status" value="1"/>
</dbReference>
<dbReference type="AlphaFoldDB" id="A0A941DEX8"/>
<feature type="transmembrane region" description="Helical" evidence="1">
    <location>
        <begin position="170"/>
        <end position="189"/>
    </location>
</feature>
<dbReference type="RefSeq" id="WP_212684882.1">
    <property type="nucleotide sequence ID" value="NZ_JAGSPM010000007.1"/>
</dbReference>
<feature type="transmembrane region" description="Helical" evidence="1">
    <location>
        <begin position="561"/>
        <end position="581"/>
    </location>
</feature>
<dbReference type="Gene3D" id="3.10.620.30">
    <property type="match status" value="1"/>
</dbReference>
<feature type="transmembrane region" description="Helical" evidence="1">
    <location>
        <begin position="136"/>
        <end position="158"/>
    </location>
</feature>
<accession>A0A941DEX8</accession>
<proteinExistence type="predicted"/>
<evidence type="ECO:0000259" key="2">
    <source>
        <dbReference type="SMART" id="SM00460"/>
    </source>
</evidence>
<feature type="transmembrane region" description="Helical" evidence="1">
    <location>
        <begin position="114"/>
        <end position="130"/>
    </location>
</feature>
<dbReference type="InterPro" id="IPR038765">
    <property type="entry name" value="Papain-like_cys_pep_sf"/>
</dbReference>
<keyword evidence="1" id="KW-1133">Transmembrane helix</keyword>
<feature type="transmembrane region" description="Helical" evidence="1">
    <location>
        <begin position="21"/>
        <end position="54"/>
    </location>
</feature>
<keyword evidence="1" id="KW-0472">Membrane</keyword>
<feature type="domain" description="Transglutaminase-like" evidence="2">
    <location>
        <begin position="412"/>
        <end position="483"/>
    </location>
</feature>
<evidence type="ECO:0000313" key="3">
    <source>
        <dbReference type="EMBL" id="MBR7747494.1"/>
    </source>
</evidence>
<evidence type="ECO:0000256" key="1">
    <source>
        <dbReference type="SAM" id="Phobius"/>
    </source>
</evidence>
<dbReference type="SUPFAM" id="SSF54001">
    <property type="entry name" value="Cysteine proteinases"/>
    <property type="match status" value="1"/>
</dbReference>
<dbReference type="EMBL" id="JAGSPM010000007">
    <property type="protein sequence ID" value="MBR7747494.1"/>
    <property type="molecule type" value="Genomic_DNA"/>
</dbReference>
<name>A0A941DEX8_9BURK</name>
<keyword evidence="4" id="KW-1185">Reference proteome</keyword>
<gene>
    <name evidence="3" type="ORF">KDM92_12955</name>
</gene>
<evidence type="ECO:0000313" key="4">
    <source>
        <dbReference type="Proteomes" id="UP000680158"/>
    </source>
</evidence>
<dbReference type="SMART" id="SM00460">
    <property type="entry name" value="TGc"/>
    <property type="match status" value="1"/>
</dbReference>
<protein>
    <submittedName>
        <fullName evidence="3">DUF3488 domain-containing transglutaminase family protein</fullName>
    </submittedName>
</protein>
<reference evidence="3 4" key="1">
    <citation type="submission" date="2021-04" db="EMBL/GenBank/DDBJ databases">
        <title>novel species isolated from subtropical streams in China.</title>
        <authorList>
            <person name="Lu H."/>
        </authorList>
    </citation>
    <scope>NUCLEOTIDE SEQUENCE [LARGE SCALE GENOMIC DNA]</scope>
    <source>
        <strain evidence="3 4">BYS107W</strain>
    </source>
</reference>